<feature type="region of interest" description="Disordered" evidence="1">
    <location>
        <begin position="1232"/>
        <end position="1290"/>
    </location>
</feature>
<accession>A0A4E0R5I3</accession>
<evidence type="ECO:0000313" key="2">
    <source>
        <dbReference type="EMBL" id="THD21936.1"/>
    </source>
</evidence>
<feature type="compositionally biased region" description="Polar residues" evidence="1">
    <location>
        <begin position="1239"/>
        <end position="1248"/>
    </location>
</feature>
<feature type="compositionally biased region" description="Polar residues" evidence="1">
    <location>
        <begin position="377"/>
        <end position="389"/>
    </location>
</feature>
<name>A0A4E0R5I3_FASHE</name>
<evidence type="ECO:0000256" key="1">
    <source>
        <dbReference type="SAM" id="MobiDB-lite"/>
    </source>
</evidence>
<protein>
    <submittedName>
        <fullName evidence="2">Uncharacterized protein</fullName>
    </submittedName>
</protein>
<keyword evidence="3" id="KW-1185">Reference proteome</keyword>
<dbReference type="EMBL" id="JXXN02003124">
    <property type="protein sequence ID" value="THD21936.1"/>
    <property type="molecule type" value="Genomic_DNA"/>
</dbReference>
<feature type="region of interest" description="Disordered" evidence="1">
    <location>
        <begin position="358"/>
        <end position="389"/>
    </location>
</feature>
<comment type="caution">
    <text evidence="2">The sequence shown here is derived from an EMBL/GenBank/DDBJ whole genome shotgun (WGS) entry which is preliminary data.</text>
</comment>
<evidence type="ECO:0000313" key="3">
    <source>
        <dbReference type="Proteomes" id="UP000230066"/>
    </source>
</evidence>
<feature type="compositionally biased region" description="Basic and acidic residues" evidence="1">
    <location>
        <begin position="793"/>
        <end position="803"/>
    </location>
</feature>
<dbReference type="Proteomes" id="UP000230066">
    <property type="component" value="Unassembled WGS sequence"/>
</dbReference>
<feature type="compositionally biased region" description="Polar residues" evidence="1">
    <location>
        <begin position="1258"/>
        <end position="1273"/>
    </location>
</feature>
<feature type="region of interest" description="Disordered" evidence="1">
    <location>
        <begin position="863"/>
        <end position="890"/>
    </location>
</feature>
<reference evidence="2" key="1">
    <citation type="submission" date="2019-03" db="EMBL/GenBank/DDBJ databases">
        <title>Improved annotation for the trematode Fasciola hepatica.</title>
        <authorList>
            <person name="Choi Y.-J."/>
            <person name="Martin J."/>
            <person name="Mitreva M."/>
        </authorList>
    </citation>
    <scope>NUCLEOTIDE SEQUENCE [LARGE SCALE GENOMIC DNA]</scope>
</reference>
<feature type="compositionally biased region" description="Basic and acidic residues" evidence="1">
    <location>
        <begin position="1275"/>
        <end position="1290"/>
    </location>
</feature>
<feature type="region of interest" description="Disordered" evidence="1">
    <location>
        <begin position="1137"/>
        <end position="1164"/>
    </location>
</feature>
<feature type="region of interest" description="Disordered" evidence="1">
    <location>
        <begin position="778"/>
        <end position="830"/>
    </location>
</feature>
<proteinExistence type="predicted"/>
<feature type="compositionally biased region" description="Low complexity" evidence="1">
    <location>
        <begin position="1142"/>
        <end position="1152"/>
    </location>
</feature>
<sequence length="2031" mass="224629">MRPKVTKTKDYTQKWAEYTINHRPISVQRMLANPSIRTVLSRTGCSIDVQSSRTSNHLVTAGVIDELAIIRVHIPDEITLDVLNSELENAFPAYRYRQQYRHQLPELVGQTKRLMSEYAKELTRMDQYTGEEISIPRSRQNGDDFGGHRDLQKRVHATSSKSVSEVKPPAPIKYFSPGLNLHNVSQPSNVINDPIVTVVTDISTKCVDIYHEIIYESWPQSISFDENGTWPSFVSRTHLDYRCPSVESCNSLAISRQEEQSISQVETPDKTDCLRNEHFYRSTVFNEYHCQQHHSNEPCTHAIYPELTVEVSTTFNHGSNSRDQKLLEKYVNGKVVDVVPWYFDTALLQTSLTESASKSVPSTKDQFPPVRHRDQTVSHSHPVHTNTRSSFEETEVLSSMFGRTVVFWEPTLVLPSTQQSLVVSVARKTTIEINPLWSDREEPYPRSLFLNEHSEIITHQCLISVNDCDFLKNKLTVNAQGPTYHSLDDPESDGLVTVTDVITVNQYYGQPTSSLNEYTNRFGSFSIVDLPMLKGNEITIESNIHGQVTEIKDSSTSDVRVISVIKLSSACENEGLEDELNEILDGEDVCAQWEPRMHPDMTVQDMTGTKNPQLTEAGAIQDCKRKSKSQVQAASHRTSYRRAPVTLGGNEEKNEITSQSKHYAIERIDRKPSGSEVTIRQSTGTVIRGKRIFIKQSTAVEHRGRQLLRPIAGQKIPTVGTTKKLTLASSEGAVRITEVSKTATSHKAKKATKPDAVQQNVLAKTGKTSTIQIAFINDEDFSDAGNPPNTSDKNTRQTNKSEDQTNSIQAPSLANDKRPTSDPVTNHEFPIPKQTAHHSEYLEYLENVIQHQALHTVKYVHRTDSDTGETPSDNKQEKIHKPKPKENQTIQKHQQADDKYLATGSIFLGLKQPASNQEGQKSSQINVPDDDILMAPIQEGQKSSQINVPDEFSSSQAATIASVLARENTKEKLLTGPFFTEQGISNLPSDFVTGEDMTPALVPLRMQFKSSPDQCSLAVPVGPVLEAATMEDQSGTSIANLDAGVQCSKSVFPVEESTISLTDSFSLMDKYESQKRFSEILLNLESFKDVLQVSPLQTPSHTPRVSLRLIRDVGTGPVALGTDTQIVIPTSLRSRVAETELPSNSSPNMPSPLGVKTASDTTSATHLSLISPSSTRDIPERHHTTVSDQRFVSSVVQGGNLDSEFRVSELTSPHLQQPQSGVVTVVPEALKPRTHETSTVHGQWSTDGRLTRGRASTHEQQLQQTSHRYSPSSLGHKDHEMKRTELGTERGGRLSLVEPISKTSEFCLPMTDIHAQEHRFSLRSGGETLPLSDREMSDQEVVFCSTCQLSESKQSENGMYCGYRCPILLAIPSCTLTFTDSSHSEKTNDLKFATDASPQATTFVGHAVVAQSLGSETAPLDEENSFMNSLMNVKLHDYYQINESISRSSANVATQEGRKKPIEILPKVSNSEIGNATQSDAYNVPMLPKTKSIAPSQSKIHATEFFDNRAHSNPDAEPSSTLVTVRSLLKSVPKNNTAHAELSPEGKLTTVATVHAERQPSLCDSISEPLKSVREDPQRALYTVSSTTLPVQQPQVSNVMSNKIPNIPASLTSPSPDALRPKASNSVTFDITDSKTEKPQSEICTGKLDLSGTAIGSAQIHDRNIPPNQPGLSSNPASSIESYLPALIHDIPLYTSSRDILPNCTRTTCPFLVGSSDHYDTVSHVQRVVKCGFPNIEKSKLYNNELPSPTIGIPCFVIMDALLELTDAMADPEYQVARVEQSAAPGLIRSNNSEIGSHLADQRGYVILKGTYIPPKSVWNQCWEKTVTTGMARTFLCNLRPLAALSKAPPIFSGRGMVFDRPPLRSCPVEENHGTKRNPSNLQIKDKECTKFPEQPTLVENKTLARYDASLPGRLDLNLVPSVAGPAGASGVSPAEMERRSTLGLFVSSIHRSASYSGSRSIPTNICTSKPLHQDIDFMSNAYKSRPKWMIAQSGEGALEDTNLSRRILKIPTECNQKFRRKKKEKNSDSS</sequence>
<gene>
    <name evidence="2" type="ORF">D915_006974</name>
</gene>
<organism evidence="2 3">
    <name type="scientific">Fasciola hepatica</name>
    <name type="common">Liver fluke</name>
    <dbReference type="NCBI Taxonomy" id="6192"/>
    <lineage>
        <taxon>Eukaryota</taxon>
        <taxon>Metazoa</taxon>
        <taxon>Spiralia</taxon>
        <taxon>Lophotrochozoa</taxon>
        <taxon>Platyhelminthes</taxon>
        <taxon>Trematoda</taxon>
        <taxon>Digenea</taxon>
        <taxon>Plagiorchiida</taxon>
        <taxon>Echinostomata</taxon>
        <taxon>Echinostomatoidea</taxon>
        <taxon>Fasciolidae</taxon>
        <taxon>Fasciola</taxon>
    </lineage>
</organism>